<keyword evidence="2" id="KW-1185">Reference proteome</keyword>
<dbReference type="AlphaFoldDB" id="A0A9D4L1Q0"/>
<reference evidence="1" key="2">
    <citation type="submission" date="2020-11" db="EMBL/GenBank/DDBJ databases">
        <authorList>
            <person name="McCartney M.A."/>
            <person name="Auch B."/>
            <person name="Kono T."/>
            <person name="Mallez S."/>
            <person name="Becker A."/>
            <person name="Gohl D.M."/>
            <person name="Silverstein K.A.T."/>
            <person name="Koren S."/>
            <person name="Bechman K.B."/>
            <person name="Herman A."/>
            <person name="Abrahante J.E."/>
            <person name="Garbe J."/>
        </authorList>
    </citation>
    <scope>NUCLEOTIDE SEQUENCE</scope>
    <source>
        <strain evidence="1">Duluth1</strain>
        <tissue evidence="1">Whole animal</tissue>
    </source>
</reference>
<gene>
    <name evidence="1" type="ORF">DPMN_091229</name>
</gene>
<name>A0A9D4L1Q0_DREPO</name>
<dbReference type="Proteomes" id="UP000828390">
    <property type="component" value="Unassembled WGS sequence"/>
</dbReference>
<reference evidence="1" key="1">
    <citation type="journal article" date="2019" name="bioRxiv">
        <title>The Genome of the Zebra Mussel, Dreissena polymorpha: A Resource for Invasive Species Research.</title>
        <authorList>
            <person name="McCartney M.A."/>
            <person name="Auch B."/>
            <person name="Kono T."/>
            <person name="Mallez S."/>
            <person name="Zhang Y."/>
            <person name="Obille A."/>
            <person name="Becker A."/>
            <person name="Abrahante J.E."/>
            <person name="Garbe J."/>
            <person name="Badalamenti J.P."/>
            <person name="Herman A."/>
            <person name="Mangelson H."/>
            <person name="Liachko I."/>
            <person name="Sullivan S."/>
            <person name="Sone E.D."/>
            <person name="Koren S."/>
            <person name="Silverstein K.A.T."/>
            <person name="Beckman K.B."/>
            <person name="Gohl D.M."/>
        </authorList>
    </citation>
    <scope>NUCLEOTIDE SEQUENCE</scope>
    <source>
        <strain evidence="1">Duluth1</strain>
        <tissue evidence="1">Whole animal</tissue>
    </source>
</reference>
<comment type="caution">
    <text evidence="1">The sequence shown here is derived from an EMBL/GenBank/DDBJ whole genome shotgun (WGS) entry which is preliminary data.</text>
</comment>
<organism evidence="1 2">
    <name type="scientific">Dreissena polymorpha</name>
    <name type="common">Zebra mussel</name>
    <name type="synonym">Mytilus polymorpha</name>
    <dbReference type="NCBI Taxonomy" id="45954"/>
    <lineage>
        <taxon>Eukaryota</taxon>
        <taxon>Metazoa</taxon>
        <taxon>Spiralia</taxon>
        <taxon>Lophotrochozoa</taxon>
        <taxon>Mollusca</taxon>
        <taxon>Bivalvia</taxon>
        <taxon>Autobranchia</taxon>
        <taxon>Heteroconchia</taxon>
        <taxon>Euheterodonta</taxon>
        <taxon>Imparidentia</taxon>
        <taxon>Neoheterodontei</taxon>
        <taxon>Myida</taxon>
        <taxon>Dreissenoidea</taxon>
        <taxon>Dreissenidae</taxon>
        <taxon>Dreissena</taxon>
    </lineage>
</organism>
<proteinExistence type="predicted"/>
<sequence length="72" mass="7815">MSLGASCLISHSEWTLKETNDNFVRKPANWGLATNRMDAMPAGIAVAVPCSLSTRTVDRHDRPNGLDLTDST</sequence>
<accession>A0A9D4L1Q0</accession>
<protein>
    <submittedName>
        <fullName evidence="1">Uncharacterized protein</fullName>
    </submittedName>
</protein>
<evidence type="ECO:0000313" key="2">
    <source>
        <dbReference type="Proteomes" id="UP000828390"/>
    </source>
</evidence>
<evidence type="ECO:0000313" key="1">
    <source>
        <dbReference type="EMBL" id="KAH3848846.1"/>
    </source>
</evidence>
<dbReference type="EMBL" id="JAIWYP010000003">
    <property type="protein sequence ID" value="KAH3848846.1"/>
    <property type="molecule type" value="Genomic_DNA"/>
</dbReference>